<dbReference type="AlphaFoldDB" id="A0A0C9UCW1"/>
<dbReference type="OrthoDB" id="1939603at2759"/>
<keyword evidence="1" id="KW-0863">Zinc-finger</keyword>
<evidence type="ECO:0000256" key="1">
    <source>
        <dbReference type="PROSITE-ProRule" id="PRU00042"/>
    </source>
</evidence>
<dbReference type="PROSITE" id="PS00028">
    <property type="entry name" value="ZINC_FINGER_C2H2_1"/>
    <property type="match status" value="1"/>
</dbReference>
<evidence type="ECO:0000256" key="2">
    <source>
        <dbReference type="SAM" id="MobiDB-lite"/>
    </source>
</evidence>
<feature type="region of interest" description="Disordered" evidence="2">
    <location>
        <begin position="1"/>
        <end position="22"/>
    </location>
</feature>
<dbReference type="InterPro" id="IPR039327">
    <property type="entry name" value="CON7-like"/>
</dbReference>
<name>A0A0C9UCW1_SPHS4</name>
<keyword evidence="5" id="KW-1185">Reference proteome</keyword>
<evidence type="ECO:0000259" key="3">
    <source>
        <dbReference type="PROSITE" id="PS50157"/>
    </source>
</evidence>
<proteinExistence type="predicted"/>
<evidence type="ECO:0000313" key="4">
    <source>
        <dbReference type="EMBL" id="KIJ32554.1"/>
    </source>
</evidence>
<reference evidence="4 5" key="1">
    <citation type="submission" date="2014-06" db="EMBL/GenBank/DDBJ databases">
        <title>Evolutionary Origins and Diversification of the Mycorrhizal Mutualists.</title>
        <authorList>
            <consortium name="DOE Joint Genome Institute"/>
            <consortium name="Mycorrhizal Genomics Consortium"/>
            <person name="Kohler A."/>
            <person name="Kuo A."/>
            <person name="Nagy L.G."/>
            <person name="Floudas D."/>
            <person name="Copeland A."/>
            <person name="Barry K.W."/>
            <person name="Cichocki N."/>
            <person name="Veneault-Fourrey C."/>
            <person name="LaButti K."/>
            <person name="Lindquist E.A."/>
            <person name="Lipzen A."/>
            <person name="Lundell T."/>
            <person name="Morin E."/>
            <person name="Murat C."/>
            <person name="Riley R."/>
            <person name="Ohm R."/>
            <person name="Sun H."/>
            <person name="Tunlid A."/>
            <person name="Henrissat B."/>
            <person name="Grigoriev I.V."/>
            <person name="Hibbett D.S."/>
            <person name="Martin F."/>
        </authorList>
    </citation>
    <scope>NUCLEOTIDE SEQUENCE [LARGE SCALE GENOMIC DNA]</scope>
    <source>
        <strain evidence="4 5">SS14</strain>
    </source>
</reference>
<keyword evidence="1" id="KW-0862">Zinc</keyword>
<dbReference type="PROSITE" id="PS50157">
    <property type="entry name" value="ZINC_FINGER_C2H2_2"/>
    <property type="match status" value="1"/>
</dbReference>
<dbReference type="Gene3D" id="3.30.160.60">
    <property type="entry name" value="Classic Zinc Finger"/>
    <property type="match status" value="1"/>
</dbReference>
<accession>A0A0C9UCW1</accession>
<evidence type="ECO:0000313" key="5">
    <source>
        <dbReference type="Proteomes" id="UP000054279"/>
    </source>
</evidence>
<organism evidence="4 5">
    <name type="scientific">Sphaerobolus stellatus (strain SS14)</name>
    <dbReference type="NCBI Taxonomy" id="990650"/>
    <lineage>
        <taxon>Eukaryota</taxon>
        <taxon>Fungi</taxon>
        <taxon>Dikarya</taxon>
        <taxon>Basidiomycota</taxon>
        <taxon>Agaricomycotina</taxon>
        <taxon>Agaricomycetes</taxon>
        <taxon>Phallomycetidae</taxon>
        <taxon>Geastrales</taxon>
        <taxon>Sphaerobolaceae</taxon>
        <taxon>Sphaerobolus</taxon>
    </lineage>
</organism>
<sequence length="236" mass="26361">MRVKIVPPPEPNAPPGSRKRTRRKYEEIKRLYACTWPDCTKVYGTLNHLNAHIGTRKHGPKKKKNEFEAIRAYLRAKKNHPKSAQSQLILAPSWETRTFITQVEVSRPVLKLSPEYQATGSIQEVPDSQIPLSPPEIDSETSRALTSVDYPPCLDNISSFSVHPTPQIMDDGQIFSGSVPSGTPYGGREYYYDCPVALECHQEDLDYGRNGTQVKDEKPCSTFASFGPPSIFPGGL</sequence>
<dbReference type="InterPro" id="IPR013087">
    <property type="entry name" value="Znf_C2H2_type"/>
</dbReference>
<dbReference type="HOGENOM" id="CLU_1161769_0_0_1"/>
<dbReference type="EMBL" id="KN837225">
    <property type="protein sequence ID" value="KIJ32554.1"/>
    <property type="molecule type" value="Genomic_DNA"/>
</dbReference>
<gene>
    <name evidence="4" type="ORF">M422DRAFT_52792</name>
</gene>
<dbReference type="GO" id="GO:0006355">
    <property type="term" value="P:regulation of DNA-templated transcription"/>
    <property type="evidence" value="ECO:0007669"/>
    <property type="project" value="InterPro"/>
</dbReference>
<keyword evidence="1" id="KW-0479">Metal-binding</keyword>
<dbReference type="Proteomes" id="UP000054279">
    <property type="component" value="Unassembled WGS sequence"/>
</dbReference>
<feature type="compositionally biased region" description="Pro residues" evidence="2">
    <location>
        <begin position="1"/>
        <end position="14"/>
    </location>
</feature>
<protein>
    <recommendedName>
        <fullName evidence="3">C2H2-type domain-containing protein</fullName>
    </recommendedName>
</protein>
<dbReference type="PANTHER" id="PTHR36167">
    <property type="entry name" value="C2H2 FINGER DOMAIN TRANSCRIPTION FACTOR (EUROFUNG)-RELATED"/>
    <property type="match status" value="1"/>
</dbReference>
<feature type="domain" description="C2H2-type" evidence="3">
    <location>
        <begin position="32"/>
        <end position="63"/>
    </location>
</feature>
<dbReference type="GO" id="GO:0008270">
    <property type="term" value="F:zinc ion binding"/>
    <property type="evidence" value="ECO:0007669"/>
    <property type="project" value="UniProtKB-KW"/>
</dbReference>
<dbReference type="PANTHER" id="PTHR36167:SF3">
    <property type="entry name" value="C2H2 FINGER DOMAIN TRANSCRIPTION FACTOR (EUROFUNG)-RELATED"/>
    <property type="match status" value="1"/>
</dbReference>